<proteinExistence type="predicted"/>
<name>A0AAE0LJB2_9CHLO</name>
<keyword evidence="3" id="KW-1185">Reference proteome</keyword>
<evidence type="ECO:0000313" key="2">
    <source>
        <dbReference type="EMBL" id="KAK3287461.1"/>
    </source>
</evidence>
<protein>
    <submittedName>
        <fullName evidence="2">Uncharacterized protein</fullName>
    </submittedName>
</protein>
<organism evidence="2 3">
    <name type="scientific">Cymbomonas tetramitiformis</name>
    <dbReference type="NCBI Taxonomy" id="36881"/>
    <lineage>
        <taxon>Eukaryota</taxon>
        <taxon>Viridiplantae</taxon>
        <taxon>Chlorophyta</taxon>
        <taxon>Pyramimonadophyceae</taxon>
        <taxon>Pyramimonadales</taxon>
        <taxon>Pyramimonadaceae</taxon>
        <taxon>Cymbomonas</taxon>
    </lineage>
</organism>
<dbReference type="AlphaFoldDB" id="A0AAE0LJB2"/>
<feature type="region of interest" description="Disordered" evidence="1">
    <location>
        <begin position="93"/>
        <end position="126"/>
    </location>
</feature>
<dbReference type="EMBL" id="LGRX02000838">
    <property type="protein sequence ID" value="KAK3287461.1"/>
    <property type="molecule type" value="Genomic_DNA"/>
</dbReference>
<evidence type="ECO:0000256" key="1">
    <source>
        <dbReference type="SAM" id="MobiDB-lite"/>
    </source>
</evidence>
<dbReference type="Proteomes" id="UP001190700">
    <property type="component" value="Unassembled WGS sequence"/>
</dbReference>
<comment type="caution">
    <text evidence="2">The sequence shown here is derived from an EMBL/GenBank/DDBJ whole genome shotgun (WGS) entry which is preliminary data.</text>
</comment>
<accession>A0AAE0LJB2</accession>
<reference evidence="2 3" key="1">
    <citation type="journal article" date="2015" name="Genome Biol. Evol.">
        <title>Comparative Genomics of a Bacterivorous Green Alga Reveals Evolutionary Causalities and Consequences of Phago-Mixotrophic Mode of Nutrition.</title>
        <authorList>
            <person name="Burns J.A."/>
            <person name="Paasch A."/>
            <person name="Narechania A."/>
            <person name="Kim E."/>
        </authorList>
    </citation>
    <scope>NUCLEOTIDE SEQUENCE [LARGE SCALE GENOMIC DNA]</scope>
    <source>
        <strain evidence="2 3">PLY_AMNH</strain>
    </source>
</reference>
<gene>
    <name evidence="2" type="ORF">CYMTET_5027</name>
</gene>
<evidence type="ECO:0000313" key="3">
    <source>
        <dbReference type="Proteomes" id="UP001190700"/>
    </source>
</evidence>
<sequence>MKATGGMLCPRRALAKCFAPTPAEPESPAFFWKSKGKMVTHGTRSVCGGPSEKGQCGHEGHGWNVVPETGTGQVFCADSGRAGAPGFLVEVKGQDEPESTGGAGEYRRSRRVPAEPESTGRAGEPGFSMEVERQGCAHDAWVIQFHKRSHVVAVTATGGSLCPRKAAVSCFETVPAEPGSPAFQWKSRGRIAVTPYMIARMYSVMNFKDDNMCTLWAAMLNALLCRLRKDNVCVGKVNAFNVRRVLRRREFEMNGDTMWVPLVFSKVIQFEERSHVVAMKATDGMLCPRRALARCFERTPAEPESPAFLWRSKGKMVPMTHLLIKLQGD</sequence>